<dbReference type="Proteomes" id="UP001234989">
    <property type="component" value="Chromosome 9"/>
</dbReference>
<evidence type="ECO:0000313" key="2">
    <source>
        <dbReference type="Proteomes" id="UP001234989"/>
    </source>
</evidence>
<evidence type="ECO:0000313" key="1">
    <source>
        <dbReference type="EMBL" id="WMV47714.1"/>
    </source>
</evidence>
<reference evidence="1" key="1">
    <citation type="submission" date="2023-08" db="EMBL/GenBank/DDBJ databases">
        <title>A de novo genome assembly of Solanum verrucosum Schlechtendal, a Mexican diploid species geographically isolated from the other diploid A-genome species in potato relatives.</title>
        <authorList>
            <person name="Hosaka K."/>
        </authorList>
    </citation>
    <scope>NUCLEOTIDE SEQUENCE</scope>
    <source>
        <tissue evidence="1">Young leaves</tissue>
    </source>
</reference>
<dbReference type="EMBL" id="CP133620">
    <property type="protein sequence ID" value="WMV47714.1"/>
    <property type="molecule type" value="Genomic_DNA"/>
</dbReference>
<keyword evidence="2" id="KW-1185">Reference proteome</keyword>
<sequence>MLLFGVVLLASAVVISVVVGLAVARRRYSKGLGCLFGSERGRKRVGVLSGSTTGLRRMEVIF</sequence>
<accession>A0AAF0UM11</accession>
<name>A0AAF0UM11_SOLVR</name>
<protein>
    <submittedName>
        <fullName evidence="1">Uncharacterized protein</fullName>
    </submittedName>
</protein>
<proteinExistence type="predicted"/>
<organism evidence="1 2">
    <name type="scientific">Solanum verrucosum</name>
    <dbReference type="NCBI Taxonomy" id="315347"/>
    <lineage>
        <taxon>Eukaryota</taxon>
        <taxon>Viridiplantae</taxon>
        <taxon>Streptophyta</taxon>
        <taxon>Embryophyta</taxon>
        <taxon>Tracheophyta</taxon>
        <taxon>Spermatophyta</taxon>
        <taxon>Magnoliopsida</taxon>
        <taxon>eudicotyledons</taxon>
        <taxon>Gunneridae</taxon>
        <taxon>Pentapetalae</taxon>
        <taxon>asterids</taxon>
        <taxon>lamiids</taxon>
        <taxon>Solanales</taxon>
        <taxon>Solanaceae</taxon>
        <taxon>Solanoideae</taxon>
        <taxon>Solaneae</taxon>
        <taxon>Solanum</taxon>
    </lineage>
</organism>
<dbReference type="AlphaFoldDB" id="A0AAF0UM11"/>
<gene>
    <name evidence="1" type="ORF">MTR67_041099</name>
</gene>